<dbReference type="EMBL" id="RCMI01002708">
    <property type="protein sequence ID" value="KAG2875143.1"/>
    <property type="molecule type" value="Genomic_DNA"/>
</dbReference>
<feature type="region of interest" description="Disordered" evidence="1">
    <location>
        <begin position="1"/>
        <end position="56"/>
    </location>
</feature>
<evidence type="ECO:0000313" key="7">
    <source>
        <dbReference type="Proteomes" id="UP000774804"/>
    </source>
</evidence>
<gene>
    <name evidence="2" type="ORF">PC113_g23449</name>
    <name evidence="3" type="ORF">PC115_g23984</name>
    <name evidence="4" type="ORF">PC117_g9991</name>
    <name evidence="5" type="ORF">PC118_g23559</name>
    <name evidence="6" type="ORF">PC129_g22454</name>
</gene>
<dbReference type="EMBL" id="RCML01002283">
    <property type="protein sequence ID" value="KAG2958377.1"/>
    <property type="molecule type" value="Genomic_DNA"/>
</dbReference>
<evidence type="ECO:0000313" key="2">
    <source>
        <dbReference type="EMBL" id="KAG2813387.1"/>
    </source>
</evidence>
<dbReference type="Proteomes" id="UP000697107">
    <property type="component" value="Unassembled WGS sequence"/>
</dbReference>
<organism evidence="3 7">
    <name type="scientific">Phytophthora cactorum</name>
    <dbReference type="NCBI Taxonomy" id="29920"/>
    <lineage>
        <taxon>Eukaryota</taxon>
        <taxon>Sar</taxon>
        <taxon>Stramenopiles</taxon>
        <taxon>Oomycota</taxon>
        <taxon>Peronosporomycetes</taxon>
        <taxon>Peronosporales</taxon>
        <taxon>Peronosporaceae</taxon>
        <taxon>Phytophthora</taxon>
    </lineage>
</organism>
<proteinExistence type="predicted"/>
<dbReference type="AlphaFoldDB" id="A0A8T1JKA8"/>
<evidence type="ECO:0000313" key="3">
    <source>
        <dbReference type="EMBL" id="KAG2875143.1"/>
    </source>
</evidence>
<comment type="caution">
    <text evidence="3">The sequence shown here is derived from an EMBL/GenBank/DDBJ whole genome shotgun (WGS) entry which is preliminary data.</text>
</comment>
<dbReference type="EMBL" id="RCMK01000236">
    <property type="protein sequence ID" value="KAG2942039.1"/>
    <property type="molecule type" value="Genomic_DNA"/>
</dbReference>
<evidence type="ECO:0000313" key="4">
    <source>
        <dbReference type="EMBL" id="KAG2942039.1"/>
    </source>
</evidence>
<feature type="compositionally biased region" description="Polar residues" evidence="1">
    <location>
        <begin position="37"/>
        <end position="56"/>
    </location>
</feature>
<evidence type="ECO:0000313" key="6">
    <source>
        <dbReference type="EMBL" id="KAG3204699.1"/>
    </source>
</evidence>
<evidence type="ECO:0000256" key="1">
    <source>
        <dbReference type="SAM" id="MobiDB-lite"/>
    </source>
</evidence>
<protein>
    <submittedName>
        <fullName evidence="3">Uncharacterized protein</fullName>
    </submittedName>
</protein>
<feature type="compositionally biased region" description="Polar residues" evidence="1">
    <location>
        <begin position="1"/>
        <end position="27"/>
    </location>
</feature>
<dbReference type="Proteomes" id="UP000760860">
    <property type="component" value="Unassembled WGS sequence"/>
</dbReference>
<dbReference type="EMBL" id="RCMG01002194">
    <property type="protein sequence ID" value="KAG2813387.1"/>
    <property type="molecule type" value="Genomic_DNA"/>
</dbReference>
<accession>A0A8T1JKA8</accession>
<dbReference type="Proteomes" id="UP000774804">
    <property type="component" value="Unassembled WGS sequence"/>
</dbReference>
<sequence>MDKNYGSVQGTDTTTKDNTSVQDTDSAQAGPAAGTNAVLNNHSARKQWTLSSADKP</sequence>
<dbReference type="EMBL" id="RCMV01002090">
    <property type="protein sequence ID" value="KAG3204699.1"/>
    <property type="molecule type" value="Genomic_DNA"/>
</dbReference>
<evidence type="ECO:0000313" key="5">
    <source>
        <dbReference type="EMBL" id="KAG2958377.1"/>
    </source>
</evidence>
<reference evidence="3" key="1">
    <citation type="submission" date="2018-10" db="EMBL/GenBank/DDBJ databases">
        <title>Effector identification in a new, highly contiguous assembly of the strawberry crown rot pathogen Phytophthora cactorum.</title>
        <authorList>
            <person name="Armitage A.D."/>
            <person name="Nellist C.F."/>
            <person name="Bates H."/>
            <person name="Vickerstaff R.J."/>
            <person name="Harrison R.J."/>
        </authorList>
    </citation>
    <scope>NUCLEOTIDE SEQUENCE</scope>
    <source>
        <strain evidence="2">15-7</strain>
        <strain evidence="3">4032</strain>
        <strain evidence="4">4040</strain>
        <strain evidence="5">P415</strain>
        <strain evidence="6">P421</strain>
    </source>
</reference>
<dbReference type="Proteomes" id="UP000735874">
    <property type="component" value="Unassembled WGS sequence"/>
</dbReference>
<name>A0A8T1JKA8_9STRA</name>
<dbReference type="Proteomes" id="UP000736787">
    <property type="component" value="Unassembled WGS sequence"/>
</dbReference>